<evidence type="ECO:0000313" key="4">
    <source>
        <dbReference type="Proteomes" id="UP001152523"/>
    </source>
</evidence>
<feature type="chain" id="PRO_5043807354" description="Transmembrane protein" evidence="2">
    <location>
        <begin position="23"/>
        <end position="111"/>
    </location>
</feature>
<evidence type="ECO:0000256" key="1">
    <source>
        <dbReference type="SAM" id="MobiDB-lite"/>
    </source>
</evidence>
<feature type="signal peptide" evidence="2">
    <location>
        <begin position="1"/>
        <end position="22"/>
    </location>
</feature>
<dbReference type="EMBL" id="CAMAPF010001241">
    <property type="protein sequence ID" value="CAH9148794.1"/>
    <property type="molecule type" value="Genomic_DNA"/>
</dbReference>
<dbReference type="Proteomes" id="UP001152523">
    <property type="component" value="Unassembled WGS sequence"/>
</dbReference>
<feature type="compositionally biased region" description="Low complexity" evidence="1">
    <location>
        <begin position="63"/>
        <end position="87"/>
    </location>
</feature>
<feature type="region of interest" description="Disordered" evidence="1">
    <location>
        <begin position="50"/>
        <end position="87"/>
    </location>
</feature>
<keyword evidence="2" id="KW-0732">Signal</keyword>
<proteinExistence type="predicted"/>
<dbReference type="AlphaFoldDB" id="A0AAV0GM79"/>
<gene>
    <name evidence="3" type="ORF">CEPIT_LOCUS44782</name>
</gene>
<sequence>MVAKKTIFFLLFLFAGHYSGSCVLLPNNNSSTSDLLWKGGAINEKSKLSSGGFRGIGSRGRGRSSFPRASPALSAGSSSRNSHRNAAAGKNHAPLYTTALLYGATLFVFLA</sequence>
<evidence type="ECO:0000256" key="2">
    <source>
        <dbReference type="SAM" id="SignalP"/>
    </source>
</evidence>
<organism evidence="3 4">
    <name type="scientific">Cuscuta epithymum</name>
    <dbReference type="NCBI Taxonomy" id="186058"/>
    <lineage>
        <taxon>Eukaryota</taxon>
        <taxon>Viridiplantae</taxon>
        <taxon>Streptophyta</taxon>
        <taxon>Embryophyta</taxon>
        <taxon>Tracheophyta</taxon>
        <taxon>Spermatophyta</taxon>
        <taxon>Magnoliopsida</taxon>
        <taxon>eudicotyledons</taxon>
        <taxon>Gunneridae</taxon>
        <taxon>Pentapetalae</taxon>
        <taxon>asterids</taxon>
        <taxon>lamiids</taxon>
        <taxon>Solanales</taxon>
        <taxon>Convolvulaceae</taxon>
        <taxon>Cuscuteae</taxon>
        <taxon>Cuscuta</taxon>
        <taxon>Cuscuta subgen. Cuscuta</taxon>
    </lineage>
</organism>
<reference evidence="3" key="1">
    <citation type="submission" date="2022-07" db="EMBL/GenBank/DDBJ databases">
        <authorList>
            <person name="Macas J."/>
            <person name="Novak P."/>
            <person name="Neumann P."/>
        </authorList>
    </citation>
    <scope>NUCLEOTIDE SEQUENCE</scope>
</reference>
<name>A0AAV0GM79_9ASTE</name>
<evidence type="ECO:0000313" key="3">
    <source>
        <dbReference type="EMBL" id="CAH9148794.1"/>
    </source>
</evidence>
<comment type="caution">
    <text evidence="3">The sequence shown here is derived from an EMBL/GenBank/DDBJ whole genome shotgun (WGS) entry which is preliminary data.</text>
</comment>
<protein>
    <recommendedName>
        <fullName evidence="5">Transmembrane protein</fullName>
    </recommendedName>
</protein>
<accession>A0AAV0GM79</accession>
<keyword evidence="4" id="KW-1185">Reference proteome</keyword>
<evidence type="ECO:0008006" key="5">
    <source>
        <dbReference type="Google" id="ProtNLM"/>
    </source>
</evidence>